<dbReference type="STRING" id="1789224.BFG52_08215"/>
<dbReference type="KEGG" id="ala:BFG52_08215"/>
<dbReference type="EMBL" id="CP016895">
    <property type="protein sequence ID" value="AOA58340.1"/>
    <property type="molecule type" value="Genomic_DNA"/>
</dbReference>
<evidence type="ECO:0000313" key="1">
    <source>
        <dbReference type="EMBL" id="AOA58340.1"/>
    </source>
</evidence>
<evidence type="ECO:0008006" key="3">
    <source>
        <dbReference type="Google" id="ProtNLM"/>
    </source>
</evidence>
<sequence length="209" mass="23662">MINVYETLMSQYANSPVLLKMIEGLNECIDPSKNIDDFYRIVWNVHTAKGFGLDLWGRIVGINRNIGTSSPEAEAFGFKSKKPSFYPFNQRPFSGAGTKFASFKLSDEQYRRLILIKAAANLTLATAPNINKFLKMIFNDRCYFLITGHMTARYVFEFKLSPLERIIVFKLNLLPRPSGVLVEYLESPIGKIFGFSGTGFQPFNQGVFA</sequence>
<dbReference type="Proteomes" id="UP000093391">
    <property type="component" value="Chromosome"/>
</dbReference>
<dbReference type="Pfam" id="PF11041">
    <property type="entry name" value="Phage_Wedge1"/>
    <property type="match status" value="1"/>
</dbReference>
<keyword evidence="2" id="KW-1185">Reference proteome</keyword>
<dbReference type="OrthoDB" id="8158189at2"/>
<name>A0A1B2LZG4_9GAMM</name>
<reference evidence="1 2" key="1">
    <citation type="submission" date="2016-08" db="EMBL/GenBank/DDBJ databases">
        <authorList>
            <person name="Seilhamer J.J."/>
        </authorList>
    </citation>
    <scope>NUCLEOTIDE SEQUENCE [LARGE SCALE GENOMIC DNA]</scope>
    <source>
        <strain evidence="1 2">BRTC-1</strain>
    </source>
</reference>
<evidence type="ECO:0000313" key="2">
    <source>
        <dbReference type="Proteomes" id="UP000093391"/>
    </source>
</evidence>
<protein>
    <recommendedName>
        <fullName evidence="3">DUF2612 domain-containing protein</fullName>
    </recommendedName>
</protein>
<dbReference type="AlphaFoldDB" id="A0A1B2LZG4"/>
<dbReference type="InterPro" id="IPR021283">
    <property type="entry name" value="Phage_Wedge1"/>
</dbReference>
<gene>
    <name evidence="1" type="ORF">BFG52_08215</name>
</gene>
<organism evidence="1 2">
    <name type="scientific">Acinetobacter larvae</name>
    <dbReference type="NCBI Taxonomy" id="1789224"/>
    <lineage>
        <taxon>Bacteria</taxon>
        <taxon>Pseudomonadati</taxon>
        <taxon>Pseudomonadota</taxon>
        <taxon>Gammaproteobacteria</taxon>
        <taxon>Moraxellales</taxon>
        <taxon>Moraxellaceae</taxon>
        <taxon>Acinetobacter</taxon>
    </lineage>
</organism>
<proteinExistence type="predicted"/>
<accession>A0A1B2LZG4</accession>